<keyword evidence="5 7" id="KW-0040">ANK repeat</keyword>
<feature type="repeat" description="ANK" evidence="7">
    <location>
        <begin position="203"/>
        <end position="225"/>
    </location>
</feature>
<evidence type="ECO:0000256" key="6">
    <source>
        <dbReference type="ARBA" id="ARBA00023136"/>
    </source>
</evidence>
<evidence type="ECO:0000313" key="11">
    <source>
        <dbReference type="Proteomes" id="UP001634007"/>
    </source>
</evidence>
<proteinExistence type="predicted"/>
<reference evidence="10 11" key="1">
    <citation type="submission" date="2024-11" db="EMBL/GenBank/DDBJ databases">
        <title>Chromosome-level genome assembly of Eucalyptus globulus Labill. provides insights into its genome evolution.</title>
        <authorList>
            <person name="Li X."/>
        </authorList>
    </citation>
    <scope>NUCLEOTIDE SEQUENCE [LARGE SCALE GENOMIC DNA]</scope>
    <source>
        <strain evidence="10">CL2024</strain>
        <tissue evidence="10">Fresh tender leaves</tissue>
    </source>
</reference>
<dbReference type="AlphaFoldDB" id="A0ABD3LAH1"/>
<dbReference type="Pfam" id="PF00023">
    <property type="entry name" value="Ank"/>
    <property type="match status" value="1"/>
</dbReference>
<dbReference type="InterPro" id="IPR002110">
    <property type="entry name" value="Ankyrin_rpt"/>
</dbReference>
<accession>A0ABD3LAH1</accession>
<dbReference type="Gene3D" id="1.25.40.20">
    <property type="entry name" value="Ankyrin repeat-containing domain"/>
    <property type="match status" value="1"/>
</dbReference>
<evidence type="ECO:0000259" key="9">
    <source>
        <dbReference type="Pfam" id="PF13962"/>
    </source>
</evidence>
<organism evidence="10 11">
    <name type="scientific">Eucalyptus globulus</name>
    <name type="common">Tasmanian blue gum</name>
    <dbReference type="NCBI Taxonomy" id="34317"/>
    <lineage>
        <taxon>Eukaryota</taxon>
        <taxon>Viridiplantae</taxon>
        <taxon>Streptophyta</taxon>
        <taxon>Embryophyta</taxon>
        <taxon>Tracheophyta</taxon>
        <taxon>Spermatophyta</taxon>
        <taxon>Magnoliopsida</taxon>
        <taxon>eudicotyledons</taxon>
        <taxon>Gunneridae</taxon>
        <taxon>Pentapetalae</taxon>
        <taxon>rosids</taxon>
        <taxon>malvids</taxon>
        <taxon>Myrtales</taxon>
        <taxon>Myrtaceae</taxon>
        <taxon>Myrtoideae</taxon>
        <taxon>Eucalypteae</taxon>
        <taxon>Eucalyptus</taxon>
    </lineage>
</organism>
<dbReference type="PROSITE" id="PS50297">
    <property type="entry name" value="ANK_REP_REGION"/>
    <property type="match status" value="3"/>
</dbReference>
<evidence type="ECO:0000256" key="8">
    <source>
        <dbReference type="SAM" id="Phobius"/>
    </source>
</evidence>
<dbReference type="InterPro" id="IPR036770">
    <property type="entry name" value="Ankyrin_rpt-contain_sf"/>
</dbReference>
<evidence type="ECO:0000256" key="4">
    <source>
        <dbReference type="ARBA" id="ARBA00022989"/>
    </source>
</evidence>
<comment type="caution">
    <text evidence="10">The sequence shown here is derived from an EMBL/GenBank/DDBJ whole genome shotgun (WGS) entry which is preliminary data.</text>
</comment>
<dbReference type="SMART" id="SM00248">
    <property type="entry name" value="ANK"/>
    <property type="match status" value="6"/>
</dbReference>
<feature type="repeat" description="ANK" evidence="7">
    <location>
        <begin position="98"/>
        <end position="119"/>
    </location>
</feature>
<dbReference type="GO" id="GO:0016020">
    <property type="term" value="C:membrane"/>
    <property type="evidence" value="ECO:0007669"/>
    <property type="project" value="UniProtKB-SubCell"/>
</dbReference>
<feature type="repeat" description="ANK" evidence="7">
    <location>
        <begin position="132"/>
        <end position="154"/>
    </location>
</feature>
<evidence type="ECO:0000256" key="7">
    <source>
        <dbReference type="PROSITE-ProRule" id="PRU00023"/>
    </source>
</evidence>
<evidence type="ECO:0000256" key="1">
    <source>
        <dbReference type="ARBA" id="ARBA00004141"/>
    </source>
</evidence>
<gene>
    <name evidence="10" type="ORF">ACJRO7_015786</name>
</gene>
<feature type="transmembrane region" description="Helical" evidence="8">
    <location>
        <begin position="446"/>
        <end position="467"/>
    </location>
</feature>
<evidence type="ECO:0000256" key="5">
    <source>
        <dbReference type="ARBA" id="ARBA00023043"/>
    </source>
</evidence>
<feature type="transmembrane region" description="Helical" evidence="8">
    <location>
        <begin position="369"/>
        <end position="392"/>
    </location>
</feature>
<keyword evidence="6 8" id="KW-0472">Membrane</keyword>
<evidence type="ECO:0000313" key="10">
    <source>
        <dbReference type="EMBL" id="KAL3746901.1"/>
    </source>
</evidence>
<keyword evidence="3" id="KW-0677">Repeat</keyword>
<sequence>MPSPSPSSPSADMMQLANLPRAEKHASTAMNKLHEAAMKGDLAALQDLLLQDPQILHNPTSSSPDGTPLHVSCLSGHASFTKHLLTHNPELAKEADSRGSLPLHVACAKGDVEIVRALLAVDPDGCLRWDREGRTPLHLAAVKGRAEVMADLIRAKPESARVVTSQGESTFHLCVKSNRVEALKVVVDCVGRNDEFVGCRDKDGNTILHLAVARKQLEIIKYLLSSTNIAVDVQNVKGFTALDVLSQGPRDLRDMEIKQLLQRAGASIMYQTSLGRDTIQAIPIAQPYIKQNSDIKPPVKARKQTDWLGRKRSALIVVASLIATVAFQATLSPPGGFWQEDFTADPAKNGTEKSHHVGMAVMATALPKAYGQFMIFNTLAFLSSLSIILLVVSGLPIKRRRWMWTQMVTMWIAITALTITYFIAWIHMTPEDNRGVLNTVTRVSVLLWLCLMGIIFLGNVVRMVRWFSRKYGRSKGKEREASPVVEENERHEL</sequence>
<name>A0ABD3LAH1_EUCGL</name>
<dbReference type="PANTHER" id="PTHR24186:SF37">
    <property type="entry name" value="PGG DOMAIN-CONTAINING PROTEIN"/>
    <property type="match status" value="1"/>
</dbReference>
<comment type="subcellular location">
    <subcellularLocation>
        <location evidence="1">Membrane</location>
        <topology evidence="1">Multi-pass membrane protein</topology>
    </subcellularLocation>
</comment>
<keyword evidence="11" id="KW-1185">Reference proteome</keyword>
<dbReference type="EMBL" id="JBJKBG010000003">
    <property type="protein sequence ID" value="KAL3746901.1"/>
    <property type="molecule type" value="Genomic_DNA"/>
</dbReference>
<dbReference type="Proteomes" id="UP001634007">
    <property type="component" value="Unassembled WGS sequence"/>
</dbReference>
<keyword evidence="4 8" id="KW-1133">Transmembrane helix</keyword>
<dbReference type="SUPFAM" id="SSF48403">
    <property type="entry name" value="Ankyrin repeat"/>
    <property type="match status" value="1"/>
</dbReference>
<keyword evidence="2 8" id="KW-0812">Transmembrane</keyword>
<evidence type="ECO:0000256" key="3">
    <source>
        <dbReference type="ARBA" id="ARBA00022737"/>
    </source>
</evidence>
<feature type="domain" description="PGG" evidence="9">
    <location>
        <begin position="306"/>
        <end position="425"/>
    </location>
</feature>
<dbReference type="Pfam" id="PF12796">
    <property type="entry name" value="Ank_2"/>
    <property type="match status" value="2"/>
</dbReference>
<feature type="transmembrane region" description="Helical" evidence="8">
    <location>
        <begin position="404"/>
        <end position="426"/>
    </location>
</feature>
<dbReference type="PANTHER" id="PTHR24186">
    <property type="entry name" value="PROTEIN PHOSPHATASE 1 REGULATORY SUBUNIT"/>
    <property type="match status" value="1"/>
</dbReference>
<dbReference type="Pfam" id="PF13962">
    <property type="entry name" value="PGG"/>
    <property type="match status" value="1"/>
</dbReference>
<dbReference type="PROSITE" id="PS50088">
    <property type="entry name" value="ANK_REPEAT"/>
    <property type="match status" value="3"/>
</dbReference>
<evidence type="ECO:0000256" key="2">
    <source>
        <dbReference type="ARBA" id="ARBA00022692"/>
    </source>
</evidence>
<protein>
    <recommendedName>
        <fullName evidence="9">PGG domain-containing protein</fullName>
    </recommendedName>
</protein>
<dbReference type="InterPro" id="IPR026961">
    <property type="entry name" value="PGG_dom"/>
</dbReference>